<keyword evidence="1" id="KW-0472">Membrane</keyword>
<keyword evidence="2" id="KW-0732">Signal</keyword>
<feature type="transmembrane region" description="Helical" evidence="1">
    <location>
        <begin position="712"/>
        <end position="736"/>
    </location>
</feature>
<keyword evidence="4" id="KW-1185">Reference proteome</keyword>
<feature type="transmembrane region" description="Helical" evidence="1">
    <location>
        <begin position="321"/>
        <end position="345"/>
    </location>
</feature>
<feature type="transmembrane region" description="Helical" evidence="1">
    <location>
        <begin position="408"/>
        <end position="426"/>
    </location>
</feature>
<feature type="transmembrane region" description="Helical" evidence="1">
    <location>
        <begin position="365"/>
        <end position="387"/>
    </location>
</feature>
<keyword evidence="1" id="KW-1133">Transmembrane helix</keyword>
<comment type="caution">
    <text evidence="3">The sequence shown here is derived from an EMBL/GenBank/DDBJ whole genome shotgun (WGS) entry which is preliminary data.</text>
</comment>
<sequence length="846" mass="87637">MSSPLTLAVAAATALLSCFLASAAVLIGFAAGGAATDYQAGQACPDTYGPVLSRENMPPDQAAKVVETARRQATAHGFVQPTSAMYTGTLMADFGATSRQTVRFGYRDDGIGHLQQLSPAGGPGFWVGDDLTKFFPVGPGTTTALYSKAARVETPAVGGVYHALGTPPARWWCSQQNKATIYKLANDPLHTVVFASDPQLFTDTVQKLGLRESLHISFYLDPPRTPAEAQANLDRSRALVADIQADLANQGLGNVIAAAFPFERSTELAAQAQSNVLVSITPLAAISVLVGLGGIATVSLQWYQRRYALVRLLAARGASPWALAGLPVAELGLPIVGGGAIGIVLSRLLVPFYAPPGTIAAGAQAAAAGITVGVLALSLILLAAVVGMRAHRDFQVGRLPRGARKSRLLRLVPWELATAGAAFYGWSRLSNYGASSQQGIPLPQVDPAALTYPVFVVLTAGLLAGRIVWLLLRASHRVRIWSRPPLQLAIRRLASARAPVTGVLVVGVLAIGTLAAGTGITAGQRAALDTKSGAVVGSTTRVDVETTVGMGTAALPDSLRGNSTVVGQLTGTGPVVLVVDPATLARGAYLTGLRDQVDALIPQLQAPVPGGLPALRVGKNAVHTASMPGGLPNAVPIADLPWFPVLAGNPGYVISRDALTPAQLASVPRWSLLSTASPEQVGQAMNDAGLTQINGASQAQALDALPFYVVEWTFSFVTVLGAALAVVAVLALLVAIEVRRRQNALSGALVLRMGMGMRNLFGSHLIELGALAGLATLAGVTCGVTVAALAVPGFDPVRWLQPGSALPNQTTFILTSVAAAVLVVLLAGWVAMRSIRTTRTVEVLRG</sequence>
<proteinExistence type="predicted"/>
<dbReference type="GO" id="GO:0005886">
    <property type="term" value="C:plasma membrane"/>
    <property type="evidence" value="ECO:0007669"/>
    <property type="project" value="TreeGrafter"/>
</dbReference>
<evidence type="ECO:0000313" key="3">
    <source>
        <dbReference type="EMBL" id="GLY65012.1"/>
    </source>
</evidence>
<feature type="transmembrane region" description="Helical" evidence="1">
    <location>
        <begin position="450"/>
        <end position="472"/>
    </location>
</feature>
<feature type="transmembrane region" description="Helical" evidence="1">
    <location>
        <begin position="276"/>
        <end position="300"/>
    </location>
</feature>
<feature type="transmembrane region" description="Helical" evidence="1">
    <location>
        <begin position="493"/>
        <end position="516"/>
    </location>
</feature>
<feature type="transmembrane region" description="Helical" evidence="1">
    <location>
        <begin position="811"/>
        <end position="832"/>
    </location>
</feature>
<organism evidence="3 4">
    <name type="scientific">Amycolatopsis taiwanensis</name>
    <dbReference type="NCBI Taxonomy" id="342230"/>
    <lineage>
        <taxon>Bacteria</taxon>
        <taxon>Bacillati</taxon>
        <taxon>Actinomycetota</taxon>
        <taxon>Actinomycetes</taxon>
        <taxon>Pseudonocardiales</taxon>
        <taxon>Pseudonocardiaceae</taxon>
        <taxon>Amycolatopsis</taxon>
    </lineage>
</organism>
<feature type="chain" id="PRO_5040944452" evidence="2">
    <location>
        <begin position="24"/>
        <end position="846"/>
    </location>
</feature>
<dbReference type="EMBL" id="BSTI01000003">
    <property type="protein sequence ID" value="GLY65012.1"/>
    <property type="molecule type" value="Genomic_DNA"/>
</dbReference>
<keyword evidence="1" id="KW-0812">Transmembrane</keyword>
<accession>A0A9W6QZQ7</accession>
<dbReference type="RefSeq" id="WP_285486396.1">
    <property type="nucleotide sequence ID" value="NZ_BSTI01000003.1"/>
</dbReference>
<evidence type="ECO:0000256" key="1">
    <source>
        <dbReference type="SAM" id="Phobius"/>
    </source>
</evidence>
<protein>
    <submittedName>
        <fullName evidence="3">Permease</fullName>
    </submittedName>
</protein>
<dbReference type="AlphaFoldDB" id="A0A9W6QZQ7"/>
<dbReference type="GO" id="GO:0022857">
    <property type="term" value="F:transmembrane transporter activity"/>
    <property type="evidence" value="ECO:0007669"/>
    <property type="project" value="TreeGrafter"/>
</dbReference>
<dbReference type="PANTHER" id="PTHR30572:SF4">
    <property type="entry name" value="ABC TRANSPORTER PERMEASE YTRF"/>
    <property type="match status" value="1"/>
</dbReference>
<evidence type="ECO:0000256" key="2">
    <source>
        <dbReference type="SAM" id="SignalP"/>
    </source>
</evidence>
<feature type="signal peptide" evidence="2">
    <location>
        <begin position="1"/>
        <end position="23"/>
    </location>
</feature>
<name>A0A9W6QZQ7_9PSEU</name>
<dbReference type="InterPro" id="IPR050250">
    <property type="entry name" value="Macrolide_Exporter_MacB"/>
</dbReference>
<dbReference type="PANTHER" id="PTHR30572">
    <property type="entry name" value="MEMBRANE COMPONENT OF TRANSPORTER-RELATED"/>
    <property type="match status" value="1"/>
</dbReference>
<dbReference type="Proteomes" id="UP001165136">
    <property type="component" value="Unassembled WGS sequence"/>
</dbReference>
<reference evidence="3" key="1">
    <citation type="submission" date="2023-03" db="EMBL/GenBank/DDBJ databases">
        <title>Amycolatopsis taiwanensis NBRC 103393.</title>
        <authorList>
            <person name="Ichikawa N."/>
            <person name="Sato H."/>
            <person name="Tonouchi N."/>
        </authorList>
    </citation>
    <scope>NUCLEOTIDE SEQUENCE</scope>
    <source>
        <strain evidence="3">NBRC 103393</strain>
    </source>
</reference>
<evidence type="ECO:0000313" key="4">
    <source>
        <dbReference type="Proteomes" id="UP001165136"/>
    </source>
</evidence>
<gene>
    <name evidence="3" type="ORF">Atai01_16310</name>
</gene>
<feature type="transmembrane region" description="Helical" evidence="1">
    <location>
        <begin position="765"/>
        <end position="791"/>
    </location>
</feature>